<proteinExistence type="predicted"/>
<dbReference type="InterPro" id="IPR027375">
    <property type="entry name" value="DKNYY"/>
</dbReference>
<name>A0A2C6BWR5_FUSNP</name>
<sequence>MRKMIVLIYLILSISVVAEYYKKGNEVYYEGYDHKNGKFIDYNEKVENVDLNSLEQINDFYARDKNRVYFRGKKNDINKDYVQVIRLNLVKDRDFVYYEDKKLKVSPRDFSFVNKNVTNKSLPDINVGYGFYVKDFQNAYYIKIDEDRNIEEIKLEDADVNKLVSWNNILAKDGKNIYYYGKKIDYIDAPSFDGNGIGYGKDKNNIYYDVTIVKNADYKSFKEIKGYISFAKDKYNVFYEDKMIEGADIKSFEPLKNGFSKDKYGYFYKEQRLEGINYEDIKDLMNTFGVDKKKVPGYKYK</sequence>
<dbReference type="Pfam" id="PF13644">
    <property type="entry name" value="DKNYY"/>
    <property type="match status" value="2"/>
</dbReference>
<organism evidence="1 2">
    <name type="scientific">Fusobacterium nucleatum subsp. polymorphum</name>
    <name type="common">Fusobacterium polymorphum</name>
    <dbReference type="NCBI Taxonomy" id="76857"/>
    <lineage>
        <taxon>Bacteria</taxon>
        <taxon>Fusobacteriati</taxon>
        <taxon>Fusobacteriota</taxon>
        <taxon>Fusobacteriia</taxon>
        <taxon>Fusobacteriales</taxon>
        <taxon>Fusobacteriaceae</taxon>
        <taxon>Fusobacterium</taxon>
    </lineage>
</organism>
<evidence type="ECO:0000313" key="2">
    <source>
        <dbReference type="Proteomes" id="UP000221504"/>
    </source>
</evidence>
<dbReference type="Proteomes" id="UP000221504">
    <property type="component" value="Unassembled WGS sequence"/>
</dbReference>
<comment type="caution">
    <text evidence="1">The sequence shown here is derived from an EMBL/GenBank/DDBJ whole genome shotgun (WGS) entry which is preliminary data.</text>
</comment>
<dbReference type="AlphaFoldDB" id="A0A2C6BWR5"/>
<accession>A0A2C6BWR5</accession>
<evidence type="ECO:0008006" key="3">
    <source>
        <dbReference type="Google" id="ProtNLM"/>
    </source>
</evidence>
<gene>
    <name evidence="1" type="ORF">CBG52_08445</name>
</gene>
<evidence type="ECO:0000313" key="1">
    <source>
        <dbReference type="EMBL" id="PHI08564.1"/>
    </source>
</evidence>
<reference evidence="1 2" key="1">
    <citation type="submission" date="2017-06" db="EMBL/GenBank/DDBJ databases">
        <title>Draft genome sequence of Fusobacterium nucleatum subsp. polymorphum KCOM 1267 (=ChDC F290).</title>
        <authorList>
            <person name="Kook J.-K."/>
            <person name="Park S.-N."/>
            <person name="Lim Y.K."/>
            <person name="Roh H."/>
        </authorList>
    </citation>
    <scope>NUCLEOTIDE SEQUENCE [LARGE SCALE GENOMIC DNA]</scope>
    <source>
        <strain evidence="2">KCOM 1267(ChDC F290)</strain>
    </source>
</reference>
<dbReference type="EMBL" id="NIRM01000002">
    <property type="protein sequence ID" value="PHI08564.1"/>
    <property type="molecule type" value="Genomic_DNA"/>
</dbReference>
<protein>
    <recommendedName>
        <fullName evidence="3">DKNYY family protein</fullName>
    </recommendedName>
</protein>